<dbReference type="InterPro" id="IPR036680">
    <property type="entry name" value="SPOR-like_sf"/>
</dbReference>
<sequence>MTNLRKVQANSWIKKLKRIGIGAVIGTIGLSAIAPHSMSADSMSTDSISTEPISCEFFSEPQRYNTQTSNEAIVIGPQPNQHYRVIVNTTDSATLTAIRACVLDAFATRSHLGEYIQVGSFSQRSDAETIARLLKRAGYPARTLYIR</sequence>
<dbReference type="AlphaFoldDB" id="A0A0P7ZXY2"/>
<comment type="caution">
    <text evidence="2">The sequence shown here is derived from an EMBL/GenBank/DDBJ whole genome shotgun (WGS) entry which is preliminary data.</text>
</comment>
<evidence type="ECO:0000313" key="3">
    <source>
        <dbReference type="Proteomes" id="UP000050465"/>
    </source>
</evidence>
<dbReference type="InterPro" id="IPR007730">
    <property type="entry name" value="SPOR-like_dom"/>
</dbReference>
<dbReference type="GO" id="GO:0042834">
    <property type="term" value="F:peptidoglycan binding"/>
    <property type="evidence" value="ECO:0007669"/>
    <property type="project" value="InterPro"/>
</dbReference>
<name>A0A0P7ZXY2_9CYAN</name>
<dbReference type="Proteomes" id="UP000050465">
    <property type="component" value="Unassembled WGS sequence"/>
</dbReference>
<protein>
    <submittedName>
        <fullName evidence="2">Sporulation related domain</fullName>
    </submittedName>
</protein>
<dbReference type="PROSITE" id="PS51724">
    <property type="entry name" value="SPOR"/>
    <property type="match status" value="1"/>
</dbReference>
<evidence type="ECO:0000313" key="2">
    <source>
        <dbReference type="EMBL" id="KPQ35363.1"/>
    </source>
</evidence>
<dbReference type="EMBL" id="LJZR01000012">
    <property type="protein sequence ID" value="KPQ35363.1"/>
    <property type="molecule type" value="Genomic_DNA"/>
</dbReference>
<dbReference type="SUPFAM" id="SSF110997">
    <property type="entry name" value="Sporulation related repeat"/>
    <property type="match status" value="1"/>
</dbReference>
<reference evidence="2 3" key="1">
    <citation type="submission" date="2015-09" db="EMBL/GenBank/DDBJ databases">
        <title>Identification and resolution of microdiversity through metagenomic sequencing of parallel consortia.</title>
        <authorList>
            <person name="Nelson W.C."/>
            <person name="Romine M.F."/>
            <person name="Lindemann S.R."/>
        </authorList>
    </citation>
    <scope>NUCLEOTIDE SEQUENCE [LARGE SCALE GENOMIC DNA]</scope>
    <source>
        <strain evidence="2">Ana</strain>
    </source>
</reference>
<feature type="domain" description="SPOR" evidence="1">
    <location>
        <begin position="108"/>
        <end position="147"/>
    </location>
</feature>
<accession>A0A0P7ZXY2</accession>
<organism evidence="2 3">
    <name type="scientific">Phormidesmis priestleyi Ana</name>
    <dbReference type="NCBI Taxonomy" id="1666911"/>
    <lineage>
        <taxon>Bacteria</taxon>
        <taxon>Bacillati</taxon>
        <taxon>Cyanobacteriota</taxon>
        <taxon>Cyanophyceae</taxon>
        <taxon>Leptolyngbyales</taxon>
        <taxon>Leptolyngbyaceae</taxon>
        <taxon>Phormidesmis</taxon>
    </lineage>
</organism>
<dbReference type="Pfam" id="PF05036">
    <property type="entry name" value="SPOR"/>
    <property type="match status" value="1"/>
</dbReference>
<dbReference type="STRING" id="1666911.HLUCCA11_10400"/>
<evidence type="ECO:0000259" key="1">
    <source>
        <dbReference type="PROSITE" id="PS51724"/>
    </source>
</evidence>
<proteinExistence type="predicted"/>
<gene>
    <name evidence="2" type="ORF">HLUCCA11_10400</name>
</gene>